<comment type="caution">
    <text evidence="3">The sequence shown here is derived from an EMBL/GenBank/DDBJ whole genome shotgun (WGS) entry which is preliminary data.</text>
</comment>
<name>A0ABR3H395_LOXSC</name>
<dbReference type="PROSITE" id="PS00798">
    <property type="entry name" value="ALDOKETO_REDUCTASE_1"/>
    <property type="match status" value="1"/>
</dbReference>
<dbReference type="Proteomes" id="UP001549920">
    <property type="component" value="Unassembled WGS sequence"/>
</dbReference>
<dbReference type="InterPro" id="IPR020471">
    <property type="entry name" value="AKR"/>
</dbReference>
<dbReference type="InterPro" id="IPR023210">
    <property type="entry name" value="NADP_OxRdtase_dom"/>
</dbReference>
<dbReference type="InterPro" id="IPR036812">
    <property type="entry name" value="NAD(P)_OxRdtase_dom_sf"/>
</dbReference>
<protein>
    <recommendedName>
        <fullName evidence="2">NADP-dependent oxidoreductase domain-containing protein</fullName>
    </recommendedName>
</protein>
<accession>A0ABR3H395</accession>
<keyword evidence="4" id="KW-1185">Reference proteome</keyword>
<evidence type="ECO:0000256" key="1">
    <source>
        <dbReference type="SAM" id="SignalP"/>
    </source>
</evidence>
<evidence type="ECO:0000313" key="4">
    <source>
        <dbReference type="Proteomes" id="UP001549920"/>
    </source>
</evidence>
<feature type="signal peptide" evidence="1">
    <location>
        <begin position="1"/>
        <end position="17"/>
    </location>
</feature>
<organism evidence="3 4">
    <name type="scientific">Loxostege sticticalis</name>
    <name type="common">Beet webworm moth</name>
    <dbReference type="NCBI Taxonomy" id="481309"/>
    <lineage>
        <taxon>Eukaryota</taxon>
        <taxon>Metazoa</taxon>
        <taxon>Ecdysozoa</taxon>
        <taxon>Arthropoda</taxon>
        <taxon>Hexapoda</taxon>
        <taxon>Insecta</taxon>
        <taxon>Pterygota</taxon>
        <taxon>Neoptera</taxon>
        <taxon>Endopterygota</taxon>
        <taxon>Lepidoptera</taxon>
        <taxon>Glossata</taxon>
        <taxon>Ditrysia</taxon>
        <taxon>Pyraloidea</taxon>
        <taxon>Crambidae</taxon>
        <taxon>Pyraustinae</taxon>
        <taxon>Loxostege</taxon>
    </lineage>
</organism>
<dbReference type="PIRSF" id="PIRSF000097">
    <property type="entry name" value="AKR"/>
    <property type="match status" value="1"/>
</dbReference>
<dbReference type="Gene3D" id="3.20.20.100">
    <property type="entry name" value="NADP-dependent oxidoreductase domain"/>
    <property type="match status" value="1"/>
</dbReference>
<feature type="chain" id="PRO_5045123196" description="NADP-dependent oxidoreductase domain-containing protein" evidence="1">
    <location>
        <begin position="18"/>
        <end position="346"/>
    </location>
</feature>
<dbReference type="SUPFAM" id="SSF51430">
    <property type="entry name" value="NAD(P)-linked oxidoreductase"/>
    <property type="match status" value="1"/>
</dbReference>
<sequence length="346" mass="39276">MFLFVCLIAGLLANSFADDKDGGKAPSLQLNDGNTMPQMGYSFGIHHWDARDPNYSHSKCCCISAAEYMLSPFQIETAVTKALDAGYRLIDTAAVYGTEEQVGRALQMTTVPREHIFLVTKLAAYDKHDVVFALRKSLERLNQTYVDMYMIASPVSFTPDKSAFEEIDYVDTWRGMVEAKTPGLTRSIGLANFNITQVKRLLELSHVKPSVLDVEINLNLAQYKLVEYCKQNDIVVMAHTPLGRRFDHDSPGHYQLKDDPTLRGVGEKYGKTTPQVIYRYLIQRGLVPIAKLNSKTLEDIETSMDIFDFSLSDIDMKTLSLYNENYRSVHPKEWLNHPYYPFVDNS</sequence>
<evidence type="ECO:0000259" key="2">
    <source>
        <dbReference type="Pfam" id="PF00248"/>
    </source>
</evidence>
<dbReference type="EMBL" id="JBEUOH010000028">
    <property type="protein sequence ID" value="KAL0859285.1"/>
    <property type="molecule type" value="Genomic_DNA"/>
</dbReference>
<dbReference type="InterPro" id="IPR018170">
    <property type="entry name" value="Aldo/ket_reductase_CS"/>
</dbReference>
<dbReference type="PRINTS" id="PR00069">
    <property type="entry name" value="ALDKETRDTASE"/>
</dbReference>
<proteinExistence type="predicted"/>
<dbReference type="PANTHER" id="PTHR43827">
    <property type="entry name" value="2,5-DIKETO-D-GLUCONIC ACID REDUCTASE"/>
    <property type="match status" value="1"/>
</dbReference>
<feature type="domain" description="NADP-dependent oxidoreductase" evidence="2">
    <location>
        <begin position="77"/>
        <end position="319"/>
    </location>
</feature>
<evidence type="ECO:0000313" key="3">
    <source>
        <dbReference type="EMBL" id="KAL0859285.1"/>
    </source>
</evidence>
<dbReference type="Pfam" id="PF00248">
    <property type="entry name" value="Aldo_ket_red"/>
    <property type="match status" value="1"/>
</dbReference>
<reference evidence="3 4" key="1">
    <citation type="submission" date="2024-06" db="EMBL/GenBank/DDBJ databases">
        <title>A chromosome-level genome assembly of beet webworm, Loxostege sticticalis.</title>
        <authorList>
            <person name="Zhang Y."/>
        </authorList>
    </citation>
    <scope>NUCLEOTIDE SEQUENCE [LARGE SCALE GENOMIC DNA]</scope>
    <source>
        <strain evidence="3">AQ026</strain>
        <tissue evidence="3">Whole body</tissue>
    </source>
</reference>
<keyword evidence="1" id="KW-0732">Signal</keyword>
<dbReference type="PANTHER" id="PTHR43827:SF13">
    <property type="entry name" value="ALDO_KETO REDUCTASE FAMILY PROTEIN"/>
    <property type="match status" value="1"/>
</dbReference>
<gene>
    <name evidence="3" type="ORF">ABMA27_011091</name>
</gene>